<dbReference type="AlphaFoldDB" id="A0A8K0SQC9"/>
<dbReference type="Gene3D" id="2.120.10.10">
    <property type="match status" value="1"/>
</dbReference>
<evidence type="ECO:0000313" key="3">
    <source>
        <dbReference type="Proteomes" id="UP000813444"/>
    </source>
</evidence>
<keyword evidence="1" id="KW-0732">Signal</keyword>
<comment type="caution">
    <text evidence="2">The sequence shown here is derived from an EMBL/GenBank/DDBJ whole genome shotgun (WGS) entry which is preliminary data.</text>
</comment>
<dbReference type="InterPro" id="IPR036278">
    <property type="entry name" value="Sialidase_sf"/>
</dbReference>
<evidence type="ECO:0000313" key="2">
    <source>
        <dbReference type="EMBL" id="KAH7316873.1"/>
    </source>
</evidence>
<gene>
    <name evidence="2" type="ORF">B0I35DRAFT_451698</name>
</gene>
<feature type="signal peptide" evidence="1">
    <location>
        <begin position="1"/>
        <end position="19"/>
    </location>
</feature>
<organism evidence="2 3">
    <name type="scientific">Stachybotrys elegans</name>
    <dbReference type="NCBI Taxonomy" id="80388"/>
    <lineage>
        <taxon>Eukaryota</taxon>
        <taxon>Fungi</taxon>
        <taxon>Dikarya</taxon>
        <taxon>Ascomycota</taxon>
        <taxon>Pezizomycotina</taxon>
        <taxon>Sordariomycetes</taxon>
        <taxon>Hypocreomycetidae</taxon>
        <taxon>Hypocreales</taxon>
        <taxon>Stachybotryaceae</taxon>
        <taxon>Stachybotrys</taxon>
    </lineage>
</organism>
<keyword evidence="3" id="KW-1185">Reference proteome</keyword>
<evidence type="ECO:0000256" key="1">
    <source>
        <dbReference type="SAM" id="SignalP"/>
    </source>
</evidence>
<proteinExistence type="predicted"/>
<dbReference type="SUPFAM" id="SSF50939">
    <property type="entry name" value="Sialidases"/>
    <property type="match status" value="1"/>
</dbReference>
<dbReference type="EMBL" id="JAGPNK010000008">
    <property type="protein sequence ID" value="KAH7316873.1"/>
    <property type="molecule type" value="Genomic_DNA"/>
</dbReference>
<name>A0A8K0SQC9_9HYPO</name>
<sequence>MRAIHISSIIALLVSYALAVQVTSTQHWDIGTDIQGSERLNGVSYQEDVLITFGDYQYVTFYNTAPAGYSNHYVNVGRRRIRPSVGSWQFLTLTDYLQTTMDGHNMISMGISGDGKIHLSFDHHDVPINYRVSNSGIALNPPANWTPDLFGPVIHSLPGSTGPWTPLTYPRFQSLSNGDMLLEFRIGQSGAGDSYIHRYSTSTGRWQAYGQYLEGNDNNAYINGLDVVNGRLYVSWTVRETPDANTNHDLFFAYSDDAGQTWRDTNGTALPKPIPIERPIVWRVGQNSQMVNQEAQIVDARGRLHVLMRDNNSGQQLYQHYLRDTNGRWIKNAINPGGFTGPLLYAPRGKMAVDATGDTLFALLPNEPSLETRIYASTSSGSFRDWTLLATIPNAQSEPLFDEQRLKTSNILSVFSRQGGPFPDRKVQVWDFALRY</sequence>
<dbReference type="Pfam" id="PF15892">
    <property type="entry name" value="BNR_4"/>
    <property type="match status" value="1"/>
</dbReference>
<dbReference type="CDD" id="cd15482">
    <property type="entry name" value="Sialidase_non-viral"/>
    <property type="match status" value="1"/>
</dbReference>
<dbReference type="OrthoDB" id="9978204at2759"/>
<feature type="chain" id="PRO_5035461420" description="Neuraminidase" evidence="1">
    <location>
        <begin position="20"/>
        <end position="436"/>
    </location>
</feature>
<protein>
    <recommendedName>
        <fullName evidence="4">Neuraminidase</fullName>
    </recommendedName>
</protein>
<reference evidence="2" key="1">
    <citation type="journal article" date="2021" name="Nat. Commun.">
        <title>Genetic determinants of endophytism in the Arabidopsis root mycobiome.</title>
        <authorList>
            <person name="Mesny F."/>
            <person name="Miyauchi S."/>
            <person name="Thiergart T."/>
            <person name="Pickel B."/>
            <person name="Atanasova L."/>
            <person name="Karlsson M."/>
            <person name="Huettel B."/>
            <person name="Barry K.W."/>
            <person name="Haridas S."/>
            <person name="Chen C."/>
            <person name="Bauer D."/>
            <person name="Andreopoulos W."/>
            <person name="Pangilinan J."/>
            <person name="LaButti K."/>
            <person name="Riley R."/>
            <person name="Lipzen A."/>
            <person name="Clum A."/>
            <person name="Drula E."/>
            <person name="Henrissat B."/>
            <person name="Kohler A."/>
            <person name="Grigoriev I.V."/>
            <person name="Martin F.M."/>
            <person name="Hacquard S."/>
        </authorList>
    </citation>
    <scope>NUCLEOTIDE SEQUENCE</scope>
    <source>
        <strain evidence="2">MPI-CAGE-CH-0235</strain>
    </source>
</reference>
<dbReference type="Proteomes" id="UP000813444">
    <property type="component" value="Unassembled WGS sequence"/>
</dbReference>
<evidence type="ECO:0008006" key="4">
    <source>
        <dbReference type="Google" id="ProtNLM"/>
    </source>
</evidence>
<accession>A0A8K0SQC9</accession>